<keyword evidence="3" id="KW-1185">Reference proteome</keyword>
<name>A0A9J6GSK3_HAELO</name>
<dbReference type="Gene3D" id="3.60.10.10">
    <property type="entry name" value="Endonuclease/exonuclease/phosphatase"/>
    <property type="match status" value="1"/>
</dbReference>
<comment type="caution">
    <text evidence="2">The sequence shown here is derived from an EMBL/GenBank/DDBJ whole genome shotgun (WGS) entry which is preliminary data.</text>
</comment>
<sequence length="101" mass="11379">MGDFNAVDHLWSYKYANPRGSLVFRLIEDTDLNLIIDPTKSARLGTSSKKGSNPDLTIIKKIPYPTWTNLGRYNGSNHALLATTLYVLEYKISTVFARLTD</sequence>
<dbReference type="AlphaFoldDB" id="A0A9J6GSK3"/>
<evidence type="ECO:0000259" key="1">
    <source>
        <dbReference type="Pfam" id="PF14529"/>
    </source>
</evidence>
<proteinExistence type="predicted"/>
<dbReference type="InterPro" id="IPR036691">
    <property type="entry name" value="Endo/exonu/phosph_ase_sf"/>
</dbReference>
<reference evidence="2 3" key="1">
    <citation type="journal article" date="2020" name="Cell">
        <title>Large-Scale Comparative Analyses of Tick Genomes Elucidate Their Genetic Diversity and Vector Capacities.</title>
        <authorList>
            <consortium name="Tick Genome and Microbiome Consortium (TIGMIC)"/>
            <person name="Jia N."/>
            <person name="Wang J."/>
            <person name="Shi W."/>
            <person name="Du L."/>
            <person name="Sun Y."/>
            <person name="Zhan W."/>
            <person name="Jiang J.F."/>
            <person name="Wang Q."/>
            <person name="Zhang B."/>
            <person name="Ji P."/>
            <person name="Bell-Sakyi L."/>
            <person name="Cui X.M."/>
            <person name="Yuan T.T."/>
            <person name="Jiang B.G."/>
            <person name="Yang W.F."/>
            <person name="Lam T.T."/>
            <person name="Chang Q.C."/>
            <person name="Ding S.J."/>
            <person name="Wang X.J."/>
            <person name="Zhu J.G."/>
            <person name="Ruan X.D."/>
            <person name="Zhao L."/>
            <person name="Wei J.T."/>
            <person name="Ye R.Z."/>
            <person name="Que T.C."/>
            <person name="Du C.H."/>
            <person name="Zhou Y.H."/>
            <person name="Cheng J.X."/>
            <person name="Dai P.F."/>
            <person name="Guo W.B."/>
            <person name="Han X.H."/>
            <person name="Huang E.J."/>
            <person name="Li L.F."/>
            <person name="Wei W."/>
            <person name="Gao Y.C."/>
            <person name="Liu J.Z."/>
            <person name="Shao H.Z."/>
            <person name="Wang X."/>
            <person name="Wang C.C."/>
            <person name="Yang T.C."/>
            <person name="Huo Q.B."/>
            <person name="Li W."/>
            <person name="Chen H.Y."/>
            <person name="Chen S.E."/>
            <person name="Zhou L.G."/>
            <person name="Ni X.B."/>
            <person name="Tian J.H."/>
            <person name="Sheng Y."/>
            <person name="Liu T."/>
            <person name="Pan Y.S."/>
            <person name="Xia L.Y."/>
            <person name="Li J."/>
            <person name="Zhao F."/>
            <person name="Cao W.C."/>
        </authorList>
    </citation>
    <scope>NUCLEOTIDE SEQUENCE [LARGE SCALE GENOMIC DNA]</scope>
    <source>
        <strain evidence="2">HaeL-2018</strain>
    </source>
</reference>
<dbReference type="SUPFAM" id="SSF56219">
    <property type="entry name" value="DNase I-like"/>
    <property type="match status" value="1"/>
</dbReference>
<dbReference type="VEuPathDB" id="VectorBase:HLOH_057205"/>
<dbReference type="InterPro" id="IPR005135">
    <property type="entry name" value="Endo/exonuclease/phosphatase"/>
</dbReference>
<dbReference type="GO" id="GO:0003824">
    <property type="term" value="F:catalytic activity"/>
    <property type="evidence" value="ECO:0007669"/>
    <property type="project" value="InterPro"/>
</dbReference>
<organism evidence="2 3">
    <name type="scientific">Haemaphysalis longicornis</name>
    <name type="common">Bush tick</name>
    <dbReference type="NCBI Taxonomy" id="44386"/>
    <lineage>
        <taxon>Eukaryota</taxon>
        <taxon>Metazoa</taxon>
        <taxon>Ecdysozoa</taxon>
        <taxon>Arthropoda</taxon>
        <taxon>Chelicerata</taxon>
        <taxon>Arachnida</taxon>
        <taxon>Acari</taxon>
        <taxon>Parasitiformes</taxon>
        <taxon>Ixodida</taxon>
        <taxon>Ixodoidea</taxon>
        <taxon>Ixodidae</taxon>
        <taxon>Haemaphysalinae</taxon>
        <taxon>Haemaphysalis</taxon>
    </lineage>
</organism>
<feature type="domain" description="Endonuclease/exonuclease/phosphatase" evidence="1">
    <location>
        <begin position="1"/>
        <end position="79"/>
    </location>
</feature>
<dbReference type="EMBL" id="JABSTR010000008">
    <property type="protein sequence ID" value="KAH9378115.1"/>
    <property type="molecule type" value="Genomic_DNA"/>
</dbReference>
<evidence type="ECO:0000313" key="3">
    <source>
        <dbReference type="Proteomes" id="UP000821853"/>
    </source>
</evidence>
<dbReference type="Pfam" id="PF14529">
    <property type="entry name" value="Exo_endo_phos_2"/>
    <property type="match status" value="1"/>
</dbReference>
<dbReference type="Proteomes" id="UP000821853">
    <property type="component" value="Unassembled WGS sequence"/>
</dbReference>
<gene>
    <name evidence="2" type="ORF">HPB48_011583</name>
</gene>
<evidence type="ECO:0000313" key="2">
    <source>
        <dbReference type="EMBL" id="KAH9378115.1"/>
    </source>
</evidence>
<accession>A0A9J6GSK3</accession>
<protein>
    <recommendedName>
        <fullName evidence="1">Endonuclease/exonuclease/phosphatase domain-containing protein</fullName>
    </recommendedName>
</protein>